<feature type="domain" description="Peptidase C14 caspase" evidence="1">
    <location>
        <begin position="225"/>
        <end position="440"/>
    </location>
</feature>
<dbReference type="Gene3D" id="2.60.40.10">
    <property type="entry name" value="Immunoglobulins"/>
    <property type="match status" value="1"/>
</dbReference>
<dbReference type="SUPFAM" id="SSF52129">
    <property type="entry name" value="Caspase-like"/>
    <property type="match status" value="1"/>
</dbReference>
<dbReference type="Pfam" id="PF00656">
    <property type="entry name" value="Peptidase_C14"/>
    <property type="match status" value="1"/>
</dbReference>
<evidence type="ECO:0000313" key="3">
    <source>
        <dbReference type="Proteomes" id="UP001151478"/>
    </source>
</evidence>
<gene>
    <name evidence="2" type="ORF">N5A56_005115</name>
</gene>
<dbReference type="PANTHER" id="PTHR48104">
    <property type="entry name" value="METACASPASE-4"/>
    <property type="match status" value="1"/>
</dbReference>
<dbReference type="Pfam" id="PF09136">
    <property type="entry name" value="Glucodextran_B"/>
    <property type="match status" value="1"/>
</dbReference>
<dbReference type="InterPro" id="IPR011600">
    <property type="entry name" value="Pept_C14_caspase"/>
</dbReference>
<accession>A0ABT5S6W6</accession>
<dbReference type="Proteomes" id="UP001151478">
    <property type="component" value="Unassembled WGS sequence"/>
</dbReference>
<name>A0ABT5S6W6_9FLAO</name>
<comment type="caution">
    <text evidence="2">The sequence shown here is derived from an EMBL/GenBank/DDBJ whole genome shotgun (WGS) entry which is preliminary data.</text>
</comment>
<evidence type="ECO:0000313" key="2">
    <source>
        <dbReference type="EMBL" id="MDD7913837.1"/>
    </source>
</evidence>
<organism evidence="2 3">
    <name type="scientific">Polaribacter ponticola</name>
    <dbReference type="NCBI Taxonomy" id="2978475"/>
    <lineage>
        <taxon>Bacteria</taxon>
        <taxon>Pseudomonadati</taxon>
        <taxon>Bacteroidota</taxon>
        <taxon>Flavobacteriia</taxon>
        <taxon>Flavobacteriales</taxon>
        <taxon>Flavobacteriaceae</taxon>
    </lineage>
</organism>
<dbReference type="Gene3D" id="3.40.50.1460">
    <property type="match status" value="1"/>
</dbReference>
<dbReference type="EMBL" id="JAOSLC020000003">
    <property type="protein sequence ID" value="MDD7913837.1"/>
    <property type="molecule type" value="Genomic_DNA"/>
</dbReference>
<proteinExistence type="predicted"/>
<dbReference type="InterPro" id="IPR013783">
    <property type="entry name" value="Ig-like_fold"/>
</dbReference>
<dbReference type="InterPro" id="IPR050452">
    <property type="entry name" value="Metacaspase"/>
</dbReference>
<dbReference type="RefSeq" id="WP_265724517.1">
    <property type="nucleotide sequence ID" value="NZ_JAOSLC020000003.1"/>
</dbReference>
<reference evidence="2" key="1">
    <citation type="submission" date="2023-02" db="EMBL/GenBank/DDBJ databases">
        <title>Polaribacter ponticola sp. nov., isolated from seawater.</title>
        <authorList>
            <person name="Baek J.H."/>
            <person name="Kim J.M."/>
            <person name="Choi D.G."/>
            <person name="Jeon C.O."/>
        </authorList>
    </citation>
    <scope>NUCLEOTIDE SEQUENCE</scope>
    <source>
        <strain evidence="2">MSW5</strain>
    </source>
</reference>
<dbReference type="PANTHER" id="PTHR48104:SF30">
    <property type="entry name" value="METACASPASE-1"/>
    <property type="match status" value="1"/>
</dbReference>
<sequence length="460" mass="51774">MFGITFGRKNSSNEFSFLISSNGNYKFRKFLNNVNNDIIPYTYSSAIKTGSNEINKLKIVKSGQLLRFYINDIYINETPFQPFFGNKFGYTVYFEREIAVDYLDIKYQTTSYNNPPIVKIIEPSVEVERGFKIVKSKRILVKGVATDVDGIYEITVNGTEANVAEDGTFSANVPLKYGKNELIVKATDLKQASSSKTFIIKRASSNSNPTPIVHEKLDIGFGKYYALIIGVSEYDDKTIPDLNGEPTKDAQNLANVLISNYTFNKENVTVLKNPTENQINREFIKLSRKINKNDNLVIFYAGHGNYDKKTEKGYWMPSNSNRDFEENIILNTSIVTYIKAIPSKHTLLISDACFSGSILTRTRSLSNASNAVKAKYALTSRKAITSGALETVPNKSVFMEYLIKKLKDNSREYLSAGQLFNMIEDPIIDNPRGDKTQRPIYAPISGTGNEGGDFILIRRN</sequence>
<protein>
    <submittedName>
        <fullName evidence="2">Caspase family protein</fullName>
    </submittedName>
</protein>
<keyword evidence="3" id="KW-1185">Reference proteome</keyword>
<evidence type="ECO:0000259" key="1">
    <source>
        <dbReference type="Pfam" id="PF00656"/>
    </source>
</evidence>
<dbReference type="InterPro" id="IPR029030">
    <property type="entry name" value="Caspase-like_dom_sf"/>
</dbReference>